<dbReference type="OMA" id="SIETECN"/>
<feature type="region of interest" description="Disordered" evidence="1">
    <location>
        <begin position="64"/>
        <end position="90"/>
    </location>
</feature>
<proteinExistence type="predicted"/>
<dbReference type="AlphaFoldDB" id="E2B2G8"/>
<feature type="compositionally biased region" description="Polar residues" evidence="1">
    <location>
        <begin position="68"/>
        <end position="78"/>
    </location>
</feature>
<protein>
    <submittedName>
        <fullName evidence="2">Uncharacterized protein</fullName>
    </submittedName>
</protein>
<reference evidence="2 3" key="1">
    <citation type="journal article" date="2010" name="Science">
        <title>Genomic comparison of the ants Camponotus floridanus and Harpegnathos saltator.</title>
        <authorList>
            <person name="Bonasio R."/>
            <person name="Zhang G."/>
            <person name="Ye C."/>
            <person name="Mutti N.S."/>
            <person name="Fang X."/>
            <person name="Qin N."/>
            <person name="Donahue G."/>
            <person name="Yang P."/>
            <person name="Li Q."/>
            <person name="Li C."/>
            <person name="Zhang P."/>
            <person name="Huang Z."/>
            <person name="Berger S.L."/>
            <person name="Reinberg D."/>
            <person name="Wang J."/>
            <person name="Liebig J."/>
        </authorList>
    </citation>
    <scope>NUCLEOTIDE SEQUENCE [LARGE SCALE GENOMIC DNA]</scope>
    <source>
        <strain evidence="2 3">R22 G/1</strain>
    </source>
</reference>
<evidence type="ECO:0000256" key="1">
    <source>
        <dbReference type="SAM" id="MobiDB-lite"/>
    </source>
</evidence>
<gene>
    <name evidence="2" type="ORF">EAI_09462</name>
</gene>
<dbReference type="InParanoid" id="E2B2G8"/>
<accession>E2B2G8</accession>
<organism evidence="3">
    <name type="scientific">Harpegnathos saltator</name>
    <name type="common">Jerdon's jumping ant</name>
    <dbReference type="NCBI Taxonomy" id="610380"/>
    <lineage>
        <taxon>Eukaryota</taxon>
        <taxon>Metazoa</taxon>
        <taxon>Ecdysozoa</taxon>
        <taxon>Arthropoda</taxon>
        <taxon>Hexapoda</taxon>
        <taxon>Insecta</taxon>
        <taxon>Pterygota</taxon>
        <taxon>Neoptera</taxon>
        <taxon>Endopterygota</taxon>
        <taxon>Hymenoptera</taxon>
        <taxon>Apocrita</taxon>
        <taxon>Aculeata</taxon>
        <taxon>Formicoidea</taxon>
        <taxon>Formicidae</taxon>
        <taxon>Ponerinae</taxon>
        <taxon>Ponerini</taxon>
        <taxon>Harpegnathos</taxon>
    </lineage>
</organism>
<keyword evidence="3" id="KW-1185">Reference proteome</keyword>
<evidence type="ECO:0000313" key="3">
    <source>
        <dbReference type="Proteomes" id="UP000008237"/>
    </source>
</evidence>
<name>E2B2G8_HARSA</name>
<dbReference type="Proteomes" id="UP000008237">
    <property type="component" value="Unassembled WGS sequence"/>
</dbReference>
<sequence length="90" mass="10395">MEIKDREKLAKEIAKTSKLIRKKYRALKTNRMKKNVALERHFKPIIEPLKQIAAKSANVESNVDVKTETPSTNTSIETECNIKTRRKDKA</sequence>
<dbReference type="EMBL" id="GL445142">
    <property type="protein sequence ID" value="EFN90116.1"/>
    <property type="molecule type" value="Genomic_DNA"/>
</dbReference>
<evidence type="ECO:0000313" key="2">
    <source>
        <dbReference type="EMBL" id="EFN90116.1"/>
    </source>
</evidence>